<dbReference type="PANTHER" id="PTHR32018">
    <property type="entry name" value="RHAMNOGALACTURONATE LYASE FAMILY PROTEIN"/>
    <property type="match status" value="1"/>
</dbReference>
<dbReference type="CDD" id="cd10316">
    <property type="entry name" value="RGL4_M"/>
    <property type="match status" value="1"/>
</dbReference>
<evidence type="ECO:0000313" key="4">
    <source>
        <dbReference type="EnsemblPlants" id="Zm00001eb235440_P006"/>
    </source>
</evidence>
<dbReference type="GO" id="GO:0005975">
    <property type="term" value="P:carbohydrate metabolic process"/>
    <property type="evidence" value="ECO:0007669"/>
    <property type="project" value="InterPro"/>
</dbReference>
<organism evidence="4 5">
    <name type="scientific">Zea mays</name>
    <name type="common">Maize</name>
    <dbReference type="NCBI Taxonomy" id="4577"/>
    <lineage>
        <taxon>Eukaryota</taxon>
        <taxon>Viridiplantae</taxon>
        <taxon>Streptophyta</taxon>
        <taxon>Embryophyta</taxon>
        <taxon>Tracheophyta</taxon>
        <taxon>Spermatophyta</taxon>
        <taxon>Magnoliopsida</taxon>
        <taxon>Liliopsida</taxon>
        <taxon>Poales</taxon>
        <taxon>Poaceae</taxon>
        <taxon>PACMAD clade</taxon>
        <taxon>Panicoideae</taxon>
        <taxon>Andropogonodae</taxon>
        <taxon>Andropogoneae</taxon>
        <taxon>Tripsacinae</taxon>
        <taxon>Zea</taxon>
    </lineage>
</organism>
<dbReference type="InterPro" id="IPR008979">
    <property type="entry name" value="Galactose-bd-like_sf"/>
</dbReference>
<dbReference type="InParanoid" id="A0A804PG29"/>
<dbReference type="GO" id="GO:0030246">
    <property type="term" value="F:carbohydrate binding"/>
    <property type="evidence" value="ECO:0007669"/>
    <property type="project" value="InterPro"/>
</dbReference>
<evidence type="ECO:0007829" key="6">
    <source>
        <dbReference type="PeptideAtlas" id="A0A804PG29"/>
    </source>
</evidence>
<name>A0A804PG29_MAIZE</name>
<dbReference type="SUPFAM" id="SSF49785">
    <property type="entry name" value="Galactose-binding domain-like"/>
    <property type="match status" value="1"/>
</dbReference>
<dbReference type="InterPro" id="IPR051850">
    <property type="entry name" value="Polysacch_Lyase_4"/>
</dbReference>
<evidence type="ECO:0000259" key="3">
    <source>
        <dbReference type="Pfam" id="PF14686"/>
    </source>
</evidence>
<sequence>MAAATVVGGTWTRTSRSSLSLVVVFLLLHMGVGATATPPRHHTAAASGITLRVDDYLHQVAVDNGLVQVTLSKPQGHITGVRYNGHRNLLHYDGSQNSGGYWDVVWNYPGSDQPGGMMDTLDSTEFKVVVSSEDQVELSFSSAYTPSSPTSVHLHVDKRLVVLKGSSGFYCYAILEHARDWPALNVTEARLAFKLNTDAFKYMAVSDDIQRYMPSAADRAEPRGAPLAYKEAVLLVNPQEPRFRGEVDDKYQYSMDNKDSTVHGWTTAGGVERSPNDNPVVGFWVITPSNEFKSGGPTKRELTSHVGPTTLTVRLLLLYLQIEHAGDELYTACVCVCMSQMFLGTHYVGNDIVLSISGGEYWKKVMGPVFVYLNSRPRRGGIGGCDHSRALWADAKAQARAEAGKWPYSFPKSPDFAKAGERGGVTGRLLVRDDDRFTTDDDNNDAAAAPMPVGTEAYVGLAAPGQAGSWVTECKGYQFWTATTATEDGFVFTIANVREGVYSLYAWVPGVLGEYVHASPVTVAVGGAVVDLGDLVFRPPRSGPTLWEIGVPDRKAAEFFVPDVDPRFANRLFLHKDRYRQYGLWARYAELYPDGDPVFTVGRSEPWKDWFFAHVTRKVGEGRYAPTTREIRFRLYRVVADGTYTLRVSLAAAHMSRLQVRVNGRGGGGAAELTTPEFGGGNAIARHGIHGVQWNFQFPIRGYLLREGDNSVSITQTRADGEFLGVLYDYVRLEAPPAHCRDPTATATTWRT</sequence>
<dbReference type="Proteomes" id="UP000007305">
    <property type="component" value="Chromosome 5"/>
</dbReference>
<dbReference type="CDD" id="cd10317">
    <property type="entry name" value="RGL4_C"/>
    <property type="match status" value="1"/>
</dbReference>
<dbReference type="InterPro" id="IPR011013">
    <property type="entry name" value="Gal_mutarotase_sf_dom"/>
</dbReference>
<dbReference type="Pfam" id="PF14686">
    <property type="entry name" value="fn3_3"/>
    <property type="match status" value="1"/>
</dbReference>
<keyword evidence="6" id="KW-1267">Proteomics identification</keyword>
<dbReference type="CDD" id="cd10320">
    <property type="entry name" value="RGL4_N"/>
    <property type="match status" value="1"/>
</dbReference>
<dbReference type="InterPro" id="IPR010325">
    <property type="entry name" value="Rhamnogal_lyase"/>
</dbReference>
<feature type="domain" description="Rhamnogalacturonan lyase" evidence="3">
    <location>
        <begin position="455"/>
        <end position="527"/>
    </location>
</feature>
<reference evidence="4" key="2">
    <citation type="submission" date="2019-07" db="EMBL/GenBank/DDBJ databases">
        <authorList>
            <person name="Seetharam A."/>
            <person name="Woodhouse M."/>
            <person name="Cannon E."/>
        </authorList>
    </citation>
    <scope>NUCLEOTIDE SEQUENCE [LARGE SCALE GENOMIC DNA]</scope>
    <source>
        <strain evidence="4">cv. B73</strain>
    </source>
</reference>
<proteinExistence type="evidence at protein level"/>
<evidence type="ECO:0000313" key="5">
    <source>
        <dbReference type="Proteomes" id="UP000007305"/>
    </source>
</evidence>
<feature type="signal peptide" evidence="1">
    <location>
        <begin position="1"/>
        <end position="36"/>
    </location>
</feature>
<feature type="chain" id="PRO_5032856550" description="Rhamnogalacturonan endolyase" evidence="1">
    <location>
        <begin position="37"/>
        <end position="752"/>
    </location>
</feature>
<evidence type="ECO:0000256" key="1">
    <source>
        <dbReference type="SAM" id="SignalP"/>
    </source>
</evidence>
<feature type="domain" description="Rhamnogalacturonan lyase" evidence="2">
    <location>
        <begin position="545"/>
        <end position="733"/>
    </location>
</feature>
<dbReference type="PANTHER" id="PTHR32018:SF2">
    <property type="entry name" value="OS11G0134100 PROTEIN"/>
    <property type="match status" value="1"/>
</dbReference>
<dbReference type="EnsemblPlants" id="Zm00001eb235440_T006">
    <property type="protein sequence ID" value="Zm00001eb235440_P006"/>
    <property type="gene ID" value="Zm00001eb235440"/>
</dbReference>
<dbReference type="AlphaFoldDB" id="A0A804PG29"/>
<dbReference type="SUPFAM" id="SSF74650">
    <property type="entry name" value="Galactose mutarotase-like"/>
    <property type="match status" value="1"/>
</dbReference>
<dbReference type="Gene3D" id="2.70.98.10">
    <property type="match status" value="1"/>
</dbReference>
<dbReference type="Pfam" id="PF14683">
    <property type="entry name" value="CBM-like"/>
    <property type="match status" value="1"/>
</dbReference>
<dbReference type="InterPro" id="IPR029413">
    <property type="entry name" value="RG-lyase_II"/>
</dbReference>
<dbReference type="OrthoDB" id="2130367at2759"/>
<evidence type="ECO:0000259" key="2">
    <source>
        <dbReference type="Pfam" id="PF14683"/>
    </source>
</evidence>
<evidence type="ECO:0008006" key="7">
    <source>
        <dbReference type="Google" id="ProtNLM"/>
    </source>
</evidence>
<dbReference type="Gramene" id="Zm00001eb235440_T006">
    <property type="protein sequence ID" value="Zm00001eb235440_P006"/>
    <property type="gene ID" value="Zm00001eb235440"/>
</dbReference>
<accession>A0A804PG29</accession>
<dbReference type="GO" id="GO:0003824">
    <property type="term" value="F:catalytic activity"/>
    <property type="evidence" value="ECO:0007669"/>
    <property type="project" value="InterPro"/>
</dbReference>
<reference evidence="4" key="3">
    <citation type="submission" date="2021-05" db="UniProtKB">
        <authorList>
            <consortium name="EnsemblPlants"/>
        </authorList>
    </citation>
    <scope>IDENTIFICATION</scope>
    <source>
        <strain evidence="4">cv. B73</strain>
    </source>
</reference>
<dbReference type="InterPro" id="IPR014718">
    <property type="entry name" value="GH-type_carb-bd"/>
</dbReference>
<gene>
    <name evidence="4" type="primary">LOC100286025</name>
</gene>
<dbReference type="InterPro" id="IPR029411">
    <property type="entry name" value="RG-lyase_III"/>
</dbReference>
<keyword evidence="1" id="KW-0732">Signal</keyword>
<dbReference type="Gene3D" id="2.60.120.260">
    <property type="entry name" value="Galactose-binding domain-like"/>
    <property type="match status" value="1"/>
</dbReference>
<reference evidence="5" key="1">
    <citation type="journal article" date="2009" name="Science">
        <title>The B73 maize genome: complexity, diversity, and dynamics.</title>
        <authorList>
            <person name="Schnable P.S."/>
            <person name="Ware D."/>
            <person name="Fulton R.S."/>
            <person name="Stein J.C."/>
            <person name="Wei F."/>
            <person name="Pasternak S."/>
            <person name="Liang C."/>
            <person name="Zhang J."/>
            <person name="Fulton L."/>
            <person name="Graves T.A."/>
            <person name="Minx P."/>
            <person name="Reily A.D."/>
            <person name="Courtney L."/>
            <person name="Kruchowski S.S."/>
            <person name="Tomlinson C."/>
            <person name="Strong C."/>
            <person name="Delehaunty K."/>
            <person name="Fronick C."/>
            <person name="Courtney B."/>
            <person name="Rock S.M."/>
            <person name="Belter E."/>
            <person name="Du F."/>
            <person name="Kim K."/>
            <person name="Abbott R.M."/>
            <person name="Cotton M."/>
            <person name="Levy A."/>
            <person name="Marchetto P."/>
            <person name="Ochoa K."/>
            <person name="Jackson S.M."/>
            <person name="Gillam B."/>
            <person name="Chen W."/>
            <person name="Yan L."/>
            <person name="Higginbotham J."/>
            <person name="Cardenas M."/>
            <person name="Waligorski J."/>
            <person name="Applebaum E."/>
            <person name="Phelps L."/>
            <person name="Falcone J."/>
            <person name="Kanchi K."/>
            <person name="Thane T."/>
            <person name="Scimone A."/>
            <person name="Thane N."/>
            <person name="Henke J."/>
            <person name="Wang T."/>
            <person name="Ruppert J."/>
            <person name="Shah N."/>
            <person name="Rotter K."/>
            <person name="Hodges J."/>
            <person name="Ingenthron E."/>
            <person name="Cordes M."/>
            <person name="Kohlberg S."/>
            <person name="Sgro J."/>
            <person name="Delgado B."/>
            <person name="Mead K."/>
            <person name="Chinwalla A."/>
            <person name="Leonard S."/>
            <person name="Crouse K."/>
            <person name="Collura K."/>
            <person name="Kudrna D."/>
            <person name="Currie J."/>
            <person name="He R."/>
            <person name="Angelova A."/>
            <person name="Rajasekar S."/>
            <person name="Mueller T."/>
            <person name="Lomeli R."/>
            <person name="Scara G."/>
            <person name="Ko A."/>
            <person name="Delaney K."/>
            <person name="Wissotski M."/>
            <person name="Lopez G."/>
            <person name="Campos D."/>
            <person name="Braidotti M."/>
            <person name="Ashley E."/>
            <person name="Golser W."/>
            <person name="Kim H."/>
            <person name="Lee S."/>
            <person name="Lin J."/>
            <person name="Dujmic Z."/>
            <person name="Kim W."/>
            <person name="Talag J."/>
            <person name="Zuccolo A."/>
            <person name="Fan C."/>
            <person name="Sebastian A."/>
            <person name="Kramer M."/>
            <person name="Spiegel L."/>
            <person name="Nascimento L."/>
            <person name="Zutavern T."/>
            <person name="Miller B."/>
            <person name="Ambroise C."/>
            <person name="Muller S."/>
            <person name="Spooner W."/>
            <person name="Narechania A."/>
            <person name="Ren L."/>
            <person name="Wei S."/>
            <person name="Kumari S."/>
            <person name="Faga B."/>
            <person name="Levy M.J."/>
            <person name="McMahan L."/>
            <person name="Van Buren P."/>
            <person name="Vaughn M.W."/>
            <person name="Ying K."/>
            <person name="Yeh C.-T."/>
            <person name="Emrich S.J."/>
            <person name="Jia Y."/>
            <person name="Kalyanaraman A."/>
            <person name="Hsia A.-P."/>
            <person name="Barbazuk W.B."/>
            <person name="Baucom R.S."/>
            <person name="Brutnell T.P."/>
            <person name="Carpita N.C."/>
            <person name="Chaparro C."/>
            <person name="Chia J.-M."/>
            <person name="Deragon J.-M."/>
            <person name="Estill J.C."/>
            <person name="Fu Y."/>
            <person name="Jeddeloh J.A."/>
            <person name="Han Y."/>
            <person name="Lee H."/>
            <person name="Li P."/>
            <person name="Lisch D.R."/>
            <person name="Liu S."/>
            <person name="Liu Z."/>
            <person name="Nagel D.H."/>
            <person name="McCann M.C."/>
            <person name="SanMiguel P."/>
            <person name="Myers A.M."/>
            <person name="Nettleton D."/>
            <person name="Nguyen J."/>
            <person name="Penning B.W."/>
            <person name="Ponnala L."/>
            <person name="Schneider K.L."/>
            <person name="Schwartz D.C."/>
            <person name="Sharma A."/>
            <person name="Soderlund C."/>
            <person name="Springer N.M."/>
            <person name="Sun Q."/>
            <person name="Wang H."/>
            <person name="Waterman M."/>
            <person name="Westerman R."/>
            <person name="Wolfgruber T.K."/>
            <person name="Yang L."/>
            <person name="Yu Y."/>
            <person name="Zhang L."/>
            <person name="Zhou S."/>
            <person name="Zhu Q."/>
            <person name="Bennetzen J.L."/>
            <person name="Dawe R.K."/>
            <person name="Jiang J."/>
            <person name="Jiang N."/>
            <person name="Presting G.G."/>
            <person name="Wessler S.R."/>
            <person name="Aluru S."/>
            <person name="Martienssen R.A."/>
            <person name="Clifton S.W."/>
            <person name="McCombie W.R."/>
            <person name="Wing R.A."/>
            <person name="Wilson R.K."/>
        </authorList>
    </citation>
    <scope>NUCLEOTIDE SEQUENCE [LARGE SCALE GENOMIC DNA]</scope>
    <source>
        <strain evidence="5">cv. B73</strain>
    </source>
</reference>
<keyword evidence="5" id="KW-1185">Reference proteome</keyword>
<dbReference type="Pfam" id="PF06045">
    <property type="entry name" value="Rhamnogal_lyase"/>
    <property type="match status" value="1"/>
</dbReference>
<protein>
    <recommendedName>
        <fullName evidence="7">Rhamnogalacturonan endolyase</fullName>
    </recommendedName>
</protein>